<feature type="compositionally biased region" description="Basic residues" evidence="1">
    <location>
        <begin position="74"/>
        <end position="108"/>
    </location>
</feature>
<accession>A0A160T9I8</accession>
<feature type="compositionally biased region" description="Basic and acidic residues" evidence="1">
    <location>
        <begin position="34"/>
        <end position="43"/>
    </location>
</feature>
<feature type="region of interest" description="Disordered" evidence="1">
    <location>
        <begin position="32"/>
        <end position="108"/>
    </location>
</feature>
<feature type="compositionally biased region" description="Basic residues" evidence="1">
    <location>
        <begin position="44"/>
        <end position="64"/>
    </location>
</feature>
<dbReference type="EMBL" id="LN890656">
    <property type="protein sequence ID" value="CUS05935.1"/>
    <property type="molecule type" value="Genomic_DNA"/>
</dbReference>
<proteinExistence type="predicted"/>
<organism evidence="2 3">
    <name type="scientific">Candidatus Promineifilum breve</name>
    <dbReference type="NCBI Taxonomy" id="1806508"/>
    <lineage>
        <taxon>Bacteria</taxon>
        <taxon>Bacillati</taxon>
        <taxon>Chloroflexota</taxon>
        <taxon>Ardenticatenia</taxon>
        <taxon>Candidatus Promineifilales</taxon>
        <taxon>Candidatus Promineifilaceae</taxon>
        <taxon>Candidatus Promineifilum</taxon>
    </lineage>
</organism>
<evidence type="ECO:0000313" key="3">
    <source>
        <dbReference type="Proteomes" id="UP000215027"/>
    </source>
</evidence>
<keyword evidence="3" id="KW-1185">Reference proteome</keyword>
<evidence type="ECO:0000256" key="1">
    <source>
        <dbReference type="SAM" id="MobiDB-lite"/>
    </source>
</evidence>
<sequence length="238" mass="27216">MAAIAHGRRGGGGARGLLGVGRGLWPALSVRRAAGADHPDRPRLGRAGRRRRSPAHGRHPRRPGRLQLDDPARPRRLLPRLQLRRSGRTRRRGRKCRTAGPGLHHRQRDRLVGVRRVLQRQYPLARRPGALRPRPGPRRKRPSGPRIPRPRRLPVARWAVTNWALRSVDSGQPAVDSGQWAAGRFRYRYRNRYRSSSVSNRRLKPVEKMKRIIPHALCAIFVPNPNLCHNPPHRRKPP</sequence>
<dbReference type="KEGG" id="pbf:CFX0092_B0401"/>
<feature type="compositionally biased region" description="Low complexity" evidence="1">
    <location>
        <begin position="122"/>
        <end position="133"/>
    </location>
</feature>
<protein>
    <submittedName>
        <fullName evidence="2">Uncharacterized protein</fullName>
    </submittedName>
</protein>
<reference evidence="2" key="1">
    <citation type="submission" date="2016-01" db="EMBL/GenBank/DDBJ databases">
        <authorList>
            <person name="Mcilroy J.S."/>
            <person name="Karst M S."/>
            <person name="Albertsen M."/>
        </authorList>
    </citation>
    <scope>NUCLEOTIDE SEQUENCE</scope>
    <source>
        <strain evidence="2">Cfx-K</strain>
    </source>
</reference>
<feature type="region of interest" description="Disordered" evidence="1">
    <location>
        <begin position="122"/>
        <end position="151"/>
    </location>
</feature>
<evidence type="ECO:0000313" key="2">
    <source>
        <dbReference type="EMBL" id="CUS05935.1"/>
    </source>
</evidence>
<dbReference type="Proteomes" id="UP000215027">
    <property type="component" value="Chromosome II"/>
</dbReference>
<name>A0A160T9I8_9CHLR</name>
<gene>
    <name evidence="2" type="ORF">CFX0092_B0401</name>
</gene>
<feature type="compositionally biased region" description="Basic residues" evidence="1">
    <location>
        <begin position="135"/>
        <end position="151"/>
    </location>
</feature>
<dbReference type="AlphaFoldDB" id="A0A160T9I8"/>